<protein>
    <recommendedName>
        <fullName evidence="3">RING-type domain-containing protein</fullName>
    </recommendedName>
</protein>
<sequence>MEGAECGICYLDYDVSREARSLTACGHVMCASACSSWSGRVGLSRALLSRAVQVAWRQGRRFGDVREGARPWQVVEEAV</sequence>
<dbReference type="InterPro" id="IPR013083">
    <property type="entry name" value="Znf_RING/FYVE/PHD"/>
</dbReference>
<comment type="caution">
    <text evidence="1">The sequence shown here is derived from an EMBL/GenBank/DDBJ whole genome shotgun (WGS) entry which is preliminary data.</text>
</comment>
<gene>
    <name evidence="1" type="ORF">GDO86_007039</name>
</gene>
<dbReference type="Gene3D" id="3.30.40.10">
    <property type="entry name" value="Zinc/RING finger domain, C3HC4 (zinc finger)"/>
    <property type="match status" value="1"/>
</dbReference>
<dbReference type="Proteomes" id="UP000812440">
    <property type="component" value="Chromosome 3"/>
</dbReference>
<proteinExistence type="predicted"/>
<keyword evidence="2" id="KW-1185">Reference proteome</keyword>
<organism evidence="1 2">
    <name type="scientific">Hymenochirus boettgeri</name>
    <name type="common">Congo dwarf clawed frog</name>
    <dbReference type="NCBI Taxonomy" id="247094"/>
    <lineage>
        <taxon>Eukaryota</taxon>
        <taxon>Metazoa</taxon>
        <taxon>Chordata</taxon>
        <taxon>Craniata</taxon>
        <taxon>Vertebrata</taxon>
        <taxon>Euteleostomi</taxon>
        <taxon>Amphibia</taxon>
        <taxon>Batrachia</taxon>
        <taxon>Anura</taxon>
        <taxon>Pipoidea</taxon>
        <taxon>Pipidae</taxon>
        <taxon>Pipinae</taxon>
        <taxon>Hymenochirus</taxon>
    </lineage>
</organism>
<evidence type="ECO:0000313" key="2">
    <source>
        <dbReference type="Proteomes" id="UP000812440"/>
    </source>
</evidence>
<accession>A0A8T2J8I8</accession>
<dbReference type="SUPFAM" id="SSF57850">
    <property type="entry name" value="RING/U-box"/>
    <property type="match status" value="1"/>
</dbReference>
<evidence type="ECO:0008006" key="3">
    <source>
        <dbReference type="Google" id="ProtNLM"/>
    </source>
</evidence>
<name>A0A8T2J8I8_9PIPI</name>
<evidence type="ECO:0000313" key="1">
    <source>
        <dbReference type="EMBL" id="KAG8441519.1"/>
    </source>
</evidence>
<dbReference type="AlphaFoldDB" id="A0A8T2J8I8"/>
<reference evidence="1" key="1">
    <citation type="thesis" date="2020" institute="ProQuest LLC" country="789 East Eisenhower Parkway, Ann Arbor, MI, USA">
        <title>Comparative Genomics and Chromosome Evolution.</title>
        <authorList>
            <person name="Mudd A.B."/>
        </authorList>
    </citation>
    <scope>NUCLEOTIDE SEQUENCE</scope>
    <source>
        <strain evidence="1">Female2</strain>
        <tissue evidence="1">Blood</tissue>
    </source>
</reference>
<dbReference type="EMBL" id="JAACNH010000006">
    <property type="protein sequence ID" value="KAG8441519.1"/>
    <property type="molecule type" value="Genomic_DNA"/>
</dbReference>